<dbReference type="InterPro" id="IPR004338">
    <property type="entry name" value="NqrB/RnfD"/>
</dbReference>
<feature type="modified residue" description="FMN phosphoryl threonine" evidence="16">
    <location>
        <position position="212"/>
    </location>
</feature>
<evidence type="ECO:0000256" key="3">
    <source>
        <dbReference type="ARBA" id="ARBA00022519"/>
    </source>
</evidence>
<keyword evidence="18" id="KW-1185">Reference proteome</keyword>
<keyword evidence="8 16" id="KW-1278">Translocase</keyword>
<dbReference type="PANTHER" id="PTHR30578:SF1">
    <property type="entry name" value="NA(+)-TRANSLOCATING NADH-QUINONE REDUCTASE SUBUNIT B"/>
    <property type="match status" value="1"/>
</dbReference>
<evidence type="ECO:0000256" key="16">
    <source>
        <dbReference type="HAMAP-Rule" id="MF_00426"/>
    </source>
</evidence>
<keyword evidence="7 16" id="KW-0812">Transmembrane</keyword>
<keyword evidence="1 16" id="KW-0813">Transport</keyword>
<evidence type="ECO:0000256" key="7">
    <source>
        <dbReference type="ARBA" id="ARBA00022692"/>
    </source>
</evidence>
<proteinExistence type="inferred from homology"/>
<keyword evidence="15 16" id="KW-0739">Sodium transport</keyword>
<comment type="subunit">
    <text evidence="16">Composed of six subunits; NqrA, NqrB, NqrC, NqrD, NqrE and NqrF.</text>
</comment>
<dbReference type="EC" id="7.2.1.1" evidence="16"/>
<name>A0ABY5ZLK9_9BACT</name>
<comment type="cofactor">
    <cofactor evidence="16">
        <name>FMN</name>
        <dbReference type="ChEBI" id="CHEBI:58210"/>
    </cofactor>
</comment>
<feature type="transmembrane region" description="Helical" evidence="16">
    <location>
        <begin position="352"/>
        <end position="372"/>
    </location>
</feature>
<sequence length="386" mass="41311">MAADRLAPIKRALGGYWRPPGGGTRSAPHVRDALSLKRIMLVVVLALLPCALFAMWNTGYQMHLAMQAQGITELFTWREEVFRLLGVGNDPAYLGDNLLLGALYFLPVLLVCWAAAFFWEALFAAVRGMEMSEGWGVSGLLLALILPPAVPLWQAALAMSFGIVLGKEIFGGTGRNFMNPALTAYAFIFFAYPANFSADNAFVPVDGISAATPLALAAEGGLGEVQAHFTWGQAFLGLIPGSPGETSALLCLVGAAILLFTGVASWRTMSAVLLGALGLATLLYLVGSTENPLFSVPPHWHLVLGSLAFGLVFMATDPVSSAMTDAGKWFYGLLVGAMIILVRVVNPAFAEGTMLAIVFGNVLAPVIDRFVLKTQMRRRRLRYGQG</sequence>
<evidence type="ECO:0000256" key="15">
    <source>
        <dbReference type="ARBA" id="ARBA00023201"/>
    </source>
</evidence>
<comment type="subcellular location">
    <subcellularLocation>
        <location evidence="16">Cell membrane</location>
        <topology evidence="16">Multi-pass membrane protein</topology>
    </subcellularLocation>
</comment>
<keyword evidence="5 16" id="KW-0285">Flavoprotein</keyword>
<keyword evidence="13 16" id="KW-0830">Ubiquinone</keyword>
<feature type="transmembrane region" description="Helical" evidence="16">
    <location>
        <begin position="39"/>
        <end position="56"/>
    </location>
</feature>
<organism evidence="17 18">
    <name type="scientific">Geoalkalibacter halelectricus</name>
    <dbReference type="NCBI Taxonomy" id="2847045"/>
    <lineage>
        <taxon>Bacteria</taxon>
        <taxon>Pseudomonadati</taxon>
        <taxon>Thermodesulfobacteriota</taxon>
        <taxon>Desulfuromonadia</taxon>
        <taxon>Desulfuromonadales</taxon>
        <taxon>Geoalkalibacteraceae</taxon>
        <taxon>Geoalkalibacter</taxon>
    </lineage>
</organism>
<keyword evidence="11 16" id="KW-0915">Sodium</keyword>
<keyword evidence="2 16" id="KW-1003">Cell membrane</keyword>
<evidence type="ECO:0000313" key="17">
    <source>
        <dbReference type="EMBL" id="UWZ79993.1"/>
    </source>
</evidence>
<feature type="transmembrane region" description="Helical" evidence="16">
    <location>
        <begin position="299"/>
        <end position="317"/>
    </location>
</feature>
<dbReference type="HAMAP" id="MF_00426">
    <property type="entry name" value="NqrB"/>
    <property type="match status" value="1"/>
</dbReference>
<comment type="catalytic activity">
    <reaction evidence="16">
        <text>a ubiquinone + n Na(+)(in) + NADH + H(+) = a ubiquinol + n Na(+)(out) + NAD(+)</text>
        <dbReference type="Rhea" id="RHEA:47748"/>
        <dbReference type="Rhea" id="RHEA-COMP:9565"/>
        <dbReference type="Rhea" id="RHEA-COMP:9566"/>
        <dbReference type="ChEBI" id="CHEBI:15378"/>
        <dbReference type="ChEBI" id="CHEBI:16389"/>
        <dbReference type="ChEBI" id="CHEBI:17976"/>
        <dbReference type="ChEBI" id="CHEBI:29101"/>
        <dbReference type="ChEBI" id="CHEBI:57540"/>
        <dbReference type="ChEBI" id="CHEBI:57945"/>
        <dbReference type="EC" id="7.2.1.1"/>
    </reaction>
</comment>
<evidence type="ECO:0000256" key="2">
    <source>
        <dbReference type="ARBA" id="ARBA00022475"/>
    </source>
</evidence>
<keyword evidence="4 16" id="KW-0597">Phosphoprotein</keyword>
<keyword evidence="10 16" id="KW-0520">NAD</keyword>
<evidence type="ECO:0000313" key="18">
    <source>
        <dbReference type="Proteomes" id="UP001060414"/>
    </source>
</evidence>
<evidence type="ECO:0000256" key="14">
    <source>
        <dbReference type="ARBA" id="ARBA00023136"/>
    </source>
</evidence>
<dbReference type="EMBL" id="CP092109">
    <property type="protein sequence ID" value="UWZ79993.1"/>
    <property type="molecule type" value="Genomic_DNA"/>
</dbReference>
<evidence type="ECO:0000256" key="6">
    <source>
        <dbReference type="ARBA" id="ARBA00022643"/>
    </source>
</evidence>
<feature type="transmembrane region" description="Helical" evidence="16">
    <location>
        <begin position="177"/>
        <end position="194"/>
    </location>
</feature>
<feature type="transmembrane region" description="Helical" evidence="16">
    <location>
        <begin position="271"/>
        <end position="287"/>
    </location>
</feature>
<evidence type="ECO:0000256" key="10">
    <source>
        <dbReference type="ARBA" id="ARBA00023027"/>
    </source>
</evidence>
<evidence type="ECO:0000256" key="9">
    <source>
        <dbReference type="ARBA" id="ARBA00022989"/>
    </source>
</evidence>
<dbReference type="Pfam" id="PF03116">
    <property type="entry name" value="NQR2_RnfD_RnfE"/>
    <property type="match status" value="1"/>
</dbReference>
<accession>A0ABY5ZLK9</accession>
<evidence type="ECO:0000256" key="8">
    <source>
        <dbReference type="ARBA" id="ARBA00022967"/>
    </source>
</evidence>
<keyword evidence="6 16" id="KW-0288">FMN</keyword>
<gene>
    <name evidence="16" type="primary">nqrB</name>
    <name evidence="17" type="ORF">L9S41_01010</name>
</gene>
<reference evidence="17" key="1">
    <citation type="journal article" date="2022" name="Environ. Microbiol.">
        <title>Geoalkalibacter halelectricus SAP #1 sp. nov. possessing extracellular electron transfer and mineral#reducing capabilities from a haloalkaline environment.</title>
        <authorList>
            <person name="Yadav S."/>
            <person name="Singh R."/>
            <person name="Sundharam S.S."/>
            <person name="Chaudhary S."/>
            <person name="Krishnamurthi S."/>
            <person name="Patil S.A."/>
        </authorList>
    </citation>
    <scope>NUCLEOTIDE SEQUENCE</scope>
    <source>
        <strain evidence="17">SAP-1</strain>
    </source>
</reference>
<dbReference type="NCBIfam" id="TIGR01937">
    <property type="entry name" value="nqrB"/>
    <property type="match status" value="1"/>
</dbReference>
<feature type="transmembrane region" description="Helical" evidence="16">
    <location>
        <begin position="329"/>
        <end position="346"/>
    </location>
</feature>
<protein>
    <recommendedName>
        <fullName evidence="16">Na(+)-translocating NADH-quinone reductase subunit B</fullName>
        <shortName evidence="16">Na(+)-NQR subunit B</shortName>
        <shortName evidence="16">Na(+)-translocating NQR subunit B</shortName>
        <ecNumber evidence="16">7.2.1.1</ecNumber>
    </recommendedName>
    <alternativeName>
        <fullName evidence="16">NQR complex subunit B</fullName>
    </alternativeName>
    <alternativeName>
        <fullName evidence="16">NQR-1 subunit B</fullName>
    </alternativeName>
</protein>
<keyword evidence="12 16" id="KW-0406">Ion transport</keyword>
<feature type="transmembrane region" description="Helical" evidence="16">
    <location>
        <begin position="98"/>
        <end position="119"/>
    </location>
</feature>
<dbReference type="RefSeq" id="WP_260748347.1">
    <property type="nucleotide sequence ID" value="NZ_CP092109.1"/>
</dbReference>
<dbReference type="PANTHER" id="PTHR30578">
    <property type="entry name" value="ELECTRON TRANSPORT COMPLEX PROTEIN RNFD"/>
    <property type="match status" value="1"/>
</dbReference>
<keyword evidence="3" id="KW-0997">Cell inner membrane</keyword>
<feature type="transmembrane region" description="Helical" evidence="16">
    <location>
        <begin position="139"/>
        <end position="165"/>
    </location>
</feature>
<dbReference type="PIRSF" id="PIRSF016055">
    <property type="entry name" value="NADH-UbQ_OxRdtase_B_su"/>
    <property type="match status" value="1"/>
</dbReference>
<dbReference type="NCBIfam" id="NF003756">
    <property type="entry name" value="PRK05349.1"/>
    <property type="match status" value="1"/>
</dbReference>
<evidence type="ECO:0000256" key="5">
    <source>
        <dbReference type="ARBA" id="ARBA00022630"/>
    </source>
</evidence>
<comment type="function">
    <text evidence="16">NQR complex catalyzes the reduction of ubiquinone-1 to ubiquinol by two successive reactions, coupled with the transport of Na(+) ions from the cytoplasm to the periplasm. NqrA to NqrE are probably involved in the second step, the conversion of ubisemiquinone to ubiquinol.</text>
</comment>
<evidence type="ECO:0000256" key="13">
    <source>
        <dbReference type="ARBA" id="ARBA00023075"/>
    </source>
</evidence>
<keyword evidence="9 16" id="KW-1133">Transmembrane helix</keyword>
<evidence type="ECO:0000256" key="4">
    <source>
        <dbReference type="ARBA" id="ARBA00022553"/>
    </source>
</evidence>
<dbReference type="InterPro" id="IPR010966">
    <property type="entry name" value="NqrB"/>
</dbReference>
<evidence type="ECO:0000256" key="1">
    <source>
        <dbReference type="ARBA" id="ARBA00022448"/>
    </source>
</evidence>
<evidence type="ECO:0000256" key="12">
    <source>
        <dbReference type="ARBA" id="ARBA00023065"/>
    </source>
</evidence>
<dbReference type="Proteomes" id="UP001060414">
    <property type="component" value="Chromosome"/>
</dbReference>
<evidence type="ECO:0000256" key="11">
    <source>
        <dbReference type="ARBA" id="ARBA00023053"/>
    </source>
</evidence>
<keyword evidence="14 16" id="KW-0472">Membrane</keyword>
<comment type="similarity">
    <text evidence="16">Belongs to the NqrB/RnfD family.</text>
</comment>